<feature type="compositionally biased region" description="Low complexity" evidence="5">
    <location>
        <begin position="246"/>
        <end position="256"/>
    </location>
</feature>
<dbReference type="InterPro" id="IPR015500">
    <property type="entry name" value="Peptidase_S8_subtilisin-rel"/>
</dbReference>
<dbReference type="SUPFAM" id="SSF52743">
    <property type="entry name" value="Subtilisin-like"/>
    <property type="match status" value="1"/>
</dbReference>
<evidence type="ECO:0000256" key="5">
    <source>
        <dbReference type="SAM" id="MobiDB-lite"/>
    </source>
</evidence>
<dbReference type="Pfam" id="PF24476">
    <property type="entry name" value="DUF7580"/>
    <property type="match status" value="1"/>
</dbReference>
<feature type="compositionally biased region" description="Polar residues" evidence="5">
    <location>
        <begin position="565"/>
        <end position="574"/>
    </location>
</feature>
<evidence type="ECO:0000259" key="6">
    <source>
        <dbReference type="Pfam" id="PF00082"/>
    </source>
</evidence>
<evidence type="ECO:0000256" key="2">
    <source>
        <dbReference type="ARBA" id="ARBA00022801"/>
    </source>
</evidence>
<keyword evidence="9" id="KW-1185">Reference proteome</keyword>
<evidence type="ECO:0000313" key="9">
    <source>
        <dbReference type="Proteomes" id="UP000566819"/>
    </source>
</evidence>
<evidence type="ECO:0000256" key="4">
    <source>
        <dbReference type="PROSITE-ProRule" id="PRU01240"/>
    </source>
</evidence>
<feature type="active site" description="Charge relay system" evidence="4">
    <location>
        <position position="629"/>
    </location>
</feature>
<dbReference type="InterPro" id="IPR056002">
    <property type="entry name" value="DUF7580"/>
</dbReference>
<feature type="domain" description="DUF7580" evidence="7">
    <location>
        <begin position="162"/>
        <end position="518"/>
    </location>
</feature>
<sequence>MDRNWELLCAVAPCFLKLAIFYIGDDDEAVHARAAIDRQEKHRDSFFADLWVELQLLVHYTQTWEEGLPLPHDSIARVLELFENRCCISRRDWLLSAVQQWLTLPQYSHLEALERDALEMSDDQLSPPVLTFERQIRATRPLEPSLNALSPEKPSIHQRFYSERRRGLVDRVHELLATHWVCSGKRSEIDAFLLMNSHPKLKGDLEAHFDVWFSVTPSPQTRIKWQESDIFVFEEESFSVETTAQSGKSSSNVSKGKSLKWDIPSRNPAAKASSRSGPWEVKAKGLCNLIQEGVRHGSRRLNFHVREKRLYWTSEQPKYDPDVQDFISLRTVLRQGWLESEKRLVKRYALAYLLASSFLQTCEGNWSSGVWTSSHVSFYAGNSELDISRPYLSTKFEMPKASDGDSNESDDFRFRLHPFPHVLALGLMLLQIYLASPIEAERKPGHPNNEANVVYNIDKDLGTAQKMLERCEGSAFDDYNNAIKACLSPHFSADGSLKDEDFRQQVYSEVVYPISRALLLGYRINVEEEGWLAHVFSNSQSLHIPDTRNSDLPTGSETSGEERQNLSGHPSSPHINEPIGHDLLQSAQINSDSWLADLVKYIHPLLENTIPYINKALNRPGNVRIAILDTGIDLPVSALESYEIQIAGWKDWMDGGKEDTAKVDLDGHGTHCAGLILKVAPKADLYVARVIEKEGNRKNATPSASVNKNIADAIRHAVDNWKVDIISISIGFENDVDEIESAIIHASTKNTIILAAAGNEGANSRPAWPARSSNVMAIHASDGFGNKGLFTANIIPTSDNFTFPGTDVLSFWPKNLGKGVLLRQSGTSCSTPIAAGLAAVVLEIAGLYLARKKDVAPEMERYWRKLRSLDGVRVAFRKMAVQRDGYSNYSNVQPSLYFGSRGYDIETAMGLIFNGLNFIIATAIDRDTSDPHQIYNPNQIAVSSMAAHKPTYLLSPNWDYTPGSGGFVLGSIIANPTKPTRPLNGGSQLPVAEPTRAEVMDWKLNRSELGNVRVGVWLSFLQMFGIGGDVGYAHNSDSSEVYHCKTLETTHFEPTRKFILDSLQDPEVSAYITNSYFKKPVYMITGLKIARGFKVTTKSSKSNDGDLKLGVDTTALGIPIQVGPDVKVVRTKRVNASFKESTDCVFAYRVVRIRSMRAEGQFEVEDRDKGALLHGKNREEEQERGREVFEEDWEVAEGVDVSGEEGLGSDLEEKVVSED</sequence>
<comment type="caution">
    <text evidence="8">The sequence shown here is derived from an EMBL/GenBank/DDBJ whole genome shotgun (WGS) entry which is preliminary data.</text>
</comment>
<dbReference type="PROSITE" id="PS51892">
    <property type="entry name" value="SUBTILASE"/>
    <property type="match status" value="1"/>
</dbReference>
<dbReference type="GO" id="GO:0006508">
    <property type="term" value="P:proteolysis"/>
    <property type="evidence" value="ECO:0007669"/>
    <property type="project" value="UniProtKB-KW"/>
</dbReference>
<feature type="region of interest" description="Disordered" evidence="5">
    <location>
        <begin position="1199"/>
        <end position="1219"/>
    </location>
</feature>
<feature type="active site" description="Charge relay system" evidence="4">
    <location>
        <position position="828"/>
    </location>
</feature>
<keyword evidence="3 4" id="KW-0720">Serine protease</keyword>
<dbReference type="InterPro" id="IPR036852">
    <property type="entry name" value="Peptidase_S8/S53_dom_sf"/>
</dbReference>
<evidence type="ECO:0000259" key="7">
    <source>
        <dbReference type="Pfam" id="PF24476"/>
    </source>
</evidence>
<proteinExistence type="inferred from homology"/>
<organism evidence="8 9">
    <name type="scientific">Cudoniella acicularis</name>
    <dbReference type="NCBI Taxonomy" id="354080"/>
    <lineage>
        <taxon>Eukaryota</taxon>
        <taxon>Fungi</taxon>
        <taxon>Dikarya</taxon>
        <taxon>Ascomycota</taxon>
        <taxon>Pezizomycotina</taxon>
        <taxon>Leotiomycetes</taxon>
        <taxon>Helotiales</taxon>
        <taxon>Tricladiaceae</taxon>
        <taxon>Cudoniella</taxon>
    </lineage>
</organism>
<dbReference type="EMBL" id="JAAMPI010000252">
    <property type="protein sequence ID" value="KAF4633529.1"/>
    <property type="molecule type" value="Genomic_DNA"/>
</dbReference>
<feature type="region of interest" description="Disordered" evidence="5">
    <location>
        <begin position="543"/>
        <end position="579"/>
    </location>
</feature>
<evidence type="ECO:0000256" key="3">
    <source>
        <dbReference type="ARBA" id="ARBA00022825"/>
    </source>
</evidence>
<protein>
    <recommendedName>
        <fullName evidence="10">Peptidase S8/S53 domain-containing protein</fullName>
    </recommendedName>
</protein>
<feature type="region of interest" description="Disordered" evidence="5">
    <location>
        <begin position="244"/>
        <end position="277"/>
    </location>
</feature>
<dbReference type="InterPro" id="IPR023828">
    <property type="entry name" value="Peptidase_S8_Ser-AS"/>
</dbReference>
<keyword evidence="2 4" id="KW-0378">Hydrolase</keyword>
<dbReference type="Pfam" id="PF00082">
    <property type="entry name" value="Peptidase_S8"/>
    <property type="match status" value="1"/>
</dbReference>
<dbReference type="Proteomes" id="UP000566819">
    <property type="component" value="Unassembled WGS sequence"/>
</dbReference>
<dbReference type="Gene3D" id="3.40.50.200">
    <property type="entry name" value="Peptidase S8/S53 domain"/>
    <property type="match status" value="1"/>
</dbReference>
<dbReference type="CDD" id="cd00306">
    <property type="entry name" value="Peptidases_S8_S53"/>
    <property type="match status" value="1"/>
</dbReference>
<dbReference type="PANTHER" id="PTHR35186">
    <property type="entry name" value="ANK_REP_REGION DOMAIN-CONTAINING PROTEIN"/>
    <property type="match status" value="1"/>
</dbReference>
<keyword evidence="1 4" id="KW-0645">Protease</keyword>
<dbReference type="AlphaFoldDB" id="A0A8H4RP52"/>
<accession>A0A8H4RP52</accession>
<comment type="similarity">
    <text evidence="4">Belongs to the peptidase S8 family.</text>
</comment>
<dbReference type="InterPro" id="IPR000209">
    <property type="entry name" value="Peptidase_S8/S53_dom"/>
</dbReference>
<gene>
    <name evidence="8" type="ORF">G7Y89_g4593</name>
</gene>
<dbReference type="PANTHER" id="PTHR35186:SF4">
    <property type="entry name" value="PRION-INHIBITION AND PROPAGATION HELO DOMAIN-CONTAINING PROTEIN"/>
    <property type="match status" value="1"/>
</dbReference>
<dbReference type="OrthoDB" id="3565018at2759"/>
<evidence type="ECO:0000313" key="8">
    <source>
        <dbReference type="EMBL" id="KAF4633529.1"/>
    </source>
</evidence>
<reference evidence="8 9" key="1">
    <citation type="submission" date="2020-03" db="EMBL/GenBank/DDBJ databases">
        <title>Draft Genome Sequence of Cudoniella acicularis.</title>
        <authorList>
            <person name="Buettner E."/>
            <person name="Kellner H."/>
        </authorList>
    </citation>
    <scope>NUCLEOTIDE SEQUENCE [LARGE SCALE GENOMIC DNA]</scope>
    <source>
        <strain evidence="8 9">DSM 108380</strain>
    </source>
</reference>
<feature type="domain" description="Peptidase S8/S53" evidence="6">
    <location>
        <begin position="622"/>
        <end position="843"/>
    </location>
</feature>
<evidence type="ECO:0008006" key="10">
    <source>
        <dbReference type="Google" id="ProtNLM"/>
    </source>
</evidence>
<name>A0A8H4RP52_9HELO</name>
<feature type="active site" description="Charge relay system" evidence="4">
    <location>
        <position position="668"/>
    </location>
</feature>
<dbReference type="PROSITE" id="PS00138">
    <property type="entry name" value="SUBTILASE_SER"/>
    <property type="match status" value="1"/>
</dbReference>
<evidence type="ECO:0000256" key="1">
    <source>
        <dbReference type="ARBA" id="ARBA00022670"/>
    </source>
</evidence>
<dbReference type="PRINTS" id="PR00723">
    <property type="entry name" value="SUBTILISIN"/>
</dbReference>
<dbReference type="GO" id="GO:0004252">
    <property type="term" value="F:serine-type endopeptidase activity"/>
    <property type="evidence" value="ECO:0007669"/>
    <property type="project" value="UniProtKB-UniRule"/>
</dbReference>